<dbReference type="EMBL" id="JBHTJZ010000023">
    <property type="protein sequence ID" value="MFD0960693.1"/>
    <property type="molecule type" value="Genomic_DNA"/>
</dbReference>
<organism evidence="1 2">
    <name type="scientific">Paenibacillus chungangensis</name>
    <dbReference type="NCBI Taxonomy" id="696535"/>
    <lineage>
        <taxon>Bacteria</taxon>
        <taxon>Bacillati</taxon>
        <taxon>Bacillota</taxon>
        <taxon>Bacilli</taxon>
        <taxon>Bacillales</taxon>
        <taxon>Paenibacillaceae</taxon>
        <taxon>Paenibacillus</taxon>
    </lineage>
</organism>
<gene>
    <name evidence="1" type="ORF">ACFQ2I_14975</name>
</gene>
<protein>
    <submittedName>
        <fullName evidence="1">DUF2508 family protein</fullName>
    </submittedName>
</protein>
<accession>A0ABW3HT07</accession>
<dbReference type="Pfam" id="PF10704">
    <property type="entry name" value="DUF2508"/>
    <property type="match status" value="1"/>
</dbReference>
<reference evidence="2" key="1">
    <citation type="journal article" date="2019" name="Int. J. Syst. Evol. Microbiol.">
        <title>The Global Catalogue of Microorganisms (GCM) 10K type strain sequencing project: providing services to taxonomists for standard genome sequencing and annotation.</title>
        <authorList>
            <consortium name="The Broad Institute Genomics Platform"/>
            <consortium name="The Broad Institute Genome Sequencing Center for Infectious Disease"/>
            <person name="Wu L."/>
            <person name="Ma J."/>
        </authorList>
    </citation>
    <scope>NUCLEOTIDE SEQUENCE [LARGE SCALE GENOMIC DNA]</scope>
    <source>
        <strain evidence="2">CCUG 59129</strain>
    </source>
</reference>
<dbReference type="RefSeq" id="WP_377565329.1">
    <property type="nucleotide sequence ID" value="NZ_JBHTJZ010000023.1"/>
</dbReference>
<evidence type="ECO:0000313" key="1">
    <source>
        <dbReference type="EMBL" id="MFD0960693.1"/>
    </source>
</evidence>
<evidence type="ECO:0000313" key="2">
    <source>
        <dbReference type="Proteomes" id="UP001596989"/>
    </source>
</evidence>
<sequence>MDWSMQQSDQEEMIELKEEIADALREWENANRYFNYSIGKEQIDYAIFAIISAEKRYSMLMSRAKRLHVEWPEWREGFK</sequence>
<comment type="caution">
    <text evidence="1">The sequence shown here is derived from an EMBL/GenBank/DDBJ whole genome shotgun (WGS) entry which is preliminary data.</text>
</comment>
<dbReference type="Proteomes" id="UP001596989">
    <property type="component" value="Unassembled WGS sequence"/>
</dbReference>
<name>A0ABW3HT07_9BACL</name>
<keyword evidence="2" id="KW-1185">Reference proteome</keyword>
<proteinExistence type="predicted"/>
<dbReference type="InterPro" id="IPR019644">
    <property type="entry name" value="DUF2508"/>
</dbReference>